<evidence type="ECO:0000256" key="6">
    <source>
        <dbReference type="ARBA" id="ARBA00022989"/>
    </source>
</evidence>
<dbReference type="OrthoDB" id="869189at2759"/>
<keyword evidence="4" id="KW-0812">Transmembrane</keyword>
<reference evidence="10 11" key="1">
    <citation type="submission" date="2019-07" db="EMBL/GenBank/DDBJ databases">
        <title>Draft genome assembly of a fouling barnacle, Amphibalanus amphitrite (Darwin, 1854): The first reference genome for Thecostraca.</title>
        <authorList>
            <person name="Kim W."/>
        </authorList>
    </citation>
    <scope>NUCLEOTIDE SEQUENCE [LARGE SCALE GENOMIC DNA]</scope>
    <source>
        <strain evidence="10">SNU_AA5</strain>
        <tissue evidence="10">Soma without cirri and trophi</tissue>
    </source>
</reference>
<evidence type="ECO:0000256" key="3">
    <source>
        <dbReference type="ARBA" id="ARBA00022448"/>
    </source>
</evidence>
<keyword evidence="7 9" id="KW-0496">Mitochondrion</keyword>
<keyword evidence="10" id="KW-0670">Pyruvate</keyword>
<dbReference type="InterPro" id="IPR005336">
    <property type="entry name" value="MPC"/>
</dbReference>
<keyword evidence="6" id="KW-1133">Transmembrane helix</keyword>
<evidence type="ECO:0000313" key="10">
    <source>
        <dbReference type="EMBL" id="KAF0310766.1"/>
    </source>
</evidence>
<accession>A0A6A4WT99</accession>
<dbReference type="GO" id="GO:0005743">
    <property type="term" value="C:mitochondrial inner membrane"/>
    <property type="evidence" value="ECO:0007669"/>
    <property type="project" value="UniProtKB-SubCell"/>
</dbReference>
<dbReference type="Pfam" id="PF03650">
    <property type="entry name" value="MPC"/>
    <property type="match status" value="1"/>
</dbReference>
<sequence>MTVPFFSPLYRRIIAFWDPKVPARLRPLWEHPCGRVPGLHWIHLGQVRLTRTACHTVAPQSPVRYSLVIIPKNWSLFAVNFFVGLSGTFQLAKVLRYQMSLKEQEQKDSAAVVPA</sequence>
<comment type="subcellular location">
    <subcellularLocation>
        <location evidence="1 9">Mitochondrion inner membrane</location>
        <topology evidence="1 9">Multi-pass membrane protein</topology>
    </subcellularLocation>
</comment>
<comment type="similarity">
    <text evidence="2 9">Belongs to the mitochondrial pyruvate carrier (MPC) (TC 2.A.105) family.</text>
</comment>
<dbReference type="Proteomes" id="UP000440578">
    <property type="component" value="Unassembled WGS sequence"/>
</dbReference>
<evidence type="ECO:0000256" key="5">
    <source>
        <dbReference type="ARBA" id="ARBA00022792"/>
    </source>
</evidence>
<dbReference type="AlphaFoldDB" id="A0A6A4WT99"/>
<comment type="caution">
    <text evidence="10">The sequence shown here is derived from an EMBL/GenBank/DDBJ whole genome shotgun (WGS) entry which is preliminary data.</text>
</comment>
<dbReference type="EMBL" id="VIIS01000292">
    <property type="protein sequence ID" value="KAF0310766.1"/>
    <property type="molecule type" value="Genomic_DNA"/>
</dbReference>
<evidence type="ECO:0000256" key="7">
    <source>
        <dbReference type="ARBA" id="ARBA00023128"/>
    </source>
</evidence>
<keyword evidence="3 9" id="KW-0813">Transport</keyword>
<evidence type="ECO:0000256" key="8">
    <source>
        <dbReference type="ARBA" id="ARBA00023136"/>
    </source>
</evidence>
<organism evidence="10 11">
    <name type="scientific">Amphibalanus amphitrite</name>
    <name type="common">Striped barnacle</name>
    <name type="synonym">Balanus amphitrite</name>
    <dbReference type="NCBI Taxonomy" id="1232801"/>
    <lineage>
        <taxon>Eukaryota</taxon>
        <taxon>Metazoa</taxon>
        <taxon>Ecdysozoa</taxon>
        <taxon>Arthropoda</taxon>
        <taxon>Crustacea</taxon>
        <taxon>Multicrustacea</taxon>
        <taxon>Cirripedia</taxon>
        <taxon>Thoracica</taxon>
        <taxon>Thoracicalcarea</taxon>
        <taxon>Balanomorpha</taxon>
        <taxon>Balanoidea</taxon>
        <taxon>Balanidae</taxon>
        <taxon>Amphibalaninae</taxon>
        <taxon>Amphibalanus</taxon>
    </lineage>
</organism>
<evidence type="ECO:0000256" key="9">
    <source>
        <dbReference type="RuleBase" id="RU363100"/>
    </source>
</evidence>
<evidence type="ECO:0000256" key="2">
    <source>
        <dbReference type="ARBA" id="ARBA00006416"/>
    </source>
</evidence>
<name>A0A6A4WT99_AMPAM</name>
<keyword evidence="5 9" id="KW-0999">Mitochondrion inner membrane</keyword>
<proteinExistence type="inferred from homology"/>
<evidence type="ECO:0000313" key="11">
    <source>
        <dbReference type="Proteomes" id="UP000440578"/>
    </source>
</evidence>
<evidence type="ECO:0000256" key="4">
    <source>
        <dbReference type="ARBA" id="ARBA00022692"/>
    </source>
</evidence>
<keyword evidence="11" id="KW-1185">Reference proteome</keyword>
<dbReference type="GO" id="GO:0006850">
    <property type="term" value="P:pyruvate import into mitochondria"/>
    <property type="evidence" value="ECO:0007669"/>
    <property type="project" value="InterPro"/>
</dbReference>
<gene>
    <name evidence="10" type="primary">MPC2_1</name>
    <name evidence="10" type="ORF">FJT64_001960</name>
</gene>
<comment type="function">
    <text evidence="9">Mediates the uptake of pyruvate into mitochondria.</text>
</comment>
<evidence type="ECO:0000256" key="1">
    <source>
        <dbReference type="ARBA" id="ARBA00004448"/>
    </source>
</evidence>
<keyword evidence="8" id="KW-0472">Membrane</keyword>
<protein>
    <recommendedName>
        <fullName evidence="9">Mitochondrial pyruvate carrier</fullName>
    </recommendedName>
</protein>